<evidence type="ECO:0000313" key="3">
    <source>
        <dbReference type="Proteomes" id="UP001230220"/>
    </source>
</evidence>
<evidence type="ECO:0000313" key="2">
    <source>
        <dbReference type="EMBL" id="MDQ0361849.1"/>
    </source>
</evidence>
<keyword evidence="1" id="KW-1133">Transmembrane helix</keyword>
<dbReference type="Proteomes" id="UP001230220">
    <property type="component" value="Unassembled WGS sequence"/>
</dbReference>
<name>A0ABU0E567_9FIRM</name>
<keyword evidence="1" id="KW-0812">Transmembrane</keyword>
<keyword evidence="3" id="KW-1185">Reference proteome</keyword>
<sequence>MKKKLIIIICAVVVVVGAGGFFLKNQMDQSAKKENEQQMSKLAKLYYEDYLYDILTLGKSSEERESFLSAYTEDGLRTSIDSIEKVTELDSKKIMKNLGSSCDKESESIKIIPKDPYGKEDYEIKVTCE</sequence>
<organism evidence="2 3">
    <name type="scientific">Breznakia pachnodae</name>
    <dbReference type="NCBI Taxonomy" id="265178"/>
    <lineage>
        <taxon>Bacteria</taxon>
        <taxon>Bacillati</taxon>
        <taxon>Bacillota</taxon>
        <taxon>Erysipelotrichia</taxon>
        <taxon>Erysipelotrichales</taxon>
        <taxon>Erysipelotrichaceae</taxon>
        <taxon>Breznakia</taxon>
    </lineage>
</organism>
<accession>A0ABU0E567</accession>
<feature type="transmembrane region" description="Helical" evidence="1">
    <location>
        <begin position="6"/>
        <end position="23"/>
    </location>
</feature>
<dbReference type="RefSeq" id="WP_307408934.1">
    <property type="nucleotide sequence ID" value="NZ_JAUSUR010000004.1"/>
</dbReference>
<keyword evidence="1" id="KW-0472">Membrane</keyword>
<evidence type="ECO:0000256" key="1">
    <source>
        <dbReference type="SAM" id="Phobius"/>
    </source>
</evidence>
<reference evidence="2 3" key="1">
    <citation type="submission" date="2023-07" db="EMBL/GenBank/DDBJ databases">
        <title>Genomic Encyclopedia of Type Strains, Phase IV (KMG-IV): sequencing the most valuable type-strain genomes for metagenomic binning, comparative biology and taxonomic classification.</title>
        <authorList>
            <person name="Goeker M."/>
        </authorList>
    </citation>
    <scope>NUCLEOTIDE SEQUENCE [LARGE SCALE GENOMIC DNA]</scope>
    <source>
        <strain evidence="2 3">DSM 16784</strain>
    </source>
</reference>
<dbReference type="EMBL" id="JAUSUR010000004">
    <property type="protein sequence ID" value="MDQ0361849.1"/>
    <property type="molecule type" value="Genomic_DNA"/>
</dbReference>
<proteinExistence type="predicted"/>
<protein>
    <submittedName>
        <fullName evidence="2">Uncharacterized protein YxeA</fullName>
    </submittedName>
</protein>
<comment type="caution">
    <text evidence="2">The sequence shown here is derived from an EMBL/GenBank/DDBJ whole genome shotgun (WGS) entry which is preliminary data.</text>
</comment>
<gene>
    <name evidence="2" type="ORF">J2S15_002599</name>
</gene>